<accession>A0A0F6HCF3</accession>
<organism evidence="2 3">
    <name type="scientific">Leptospira interrogans str. UI 12621</name>
    <dbReference type="NCBI Taxonomy" id="1049937"/>
    <lineage>
        <taxon>Bacteria</taxon>
        <taxon>Pseudomonadati</taxon>
        <taxon>Spirochaetota</taxon>
        <taxon>Spirochaetia</taxon>
        <taxon>Leptospirales</taxon>
        <taxon>Leptospiraceae</taxon>
        <taxon>Leptospira</taxon>
    </lineage>
</organism>
<dbReference type="EMBL" id="AHNQ02000019">
    <property type="protein sequence ID" value="EKO25984.1"/>
    <property type="molecule type" value="Genomic_DNA"/>
</dbReference>
<sequence length="125" mass="14530">MESLHIQQTKTSPEVILDTEQGFVEIIGESYPENAIAFYKPVFDWLNAAMNSKSKIQVKFQLDYFNTSSSKVIMDILDSLQKYHDQNGKVKVLWLYKEEDDDDMQETGEEFSSDLSLPFELKSYK</sequence>
<reference evidence="2 3" key="1">
    <citation type="submission" date="2012-09" db="EMBL/GenBank/DDBJ databases">
        <authorList>
            <person name="Harkins D.M."/>
            <person name="Durkin A.S."/>
            <person name="Brinkac L.M."/>
            <person name="Selengut J.D."/>
            <person name="Sanka R."/>
            <person name="DePew J."/>
            <person name="Purushe J."/>
            <person name="Chanthongthip A."/>
            <person name="Lattana O."/>
            <person name="Phetsouvanh R."/>
            <person name="Newton P.N."/>
            <person name="Vinetz J.M."/>
            <person name="Sutton G.G."/>
            <person name="Nelson W.C."/>
            <person name="Fouts D.E."/>
        </authorList>
    </citation>
    <scope>NUCLEOTIDE SEQUENCE [LARGE SCALE GENOMIC DNA]</scope>
    <source>
        <strain evidence="2 3">UI 12621</strain>
    </source>
</reference>
<evidence type="ECO:0000313" key="3">
    <source>
        <dbReference type="Proteomes" id="UP000006324"/>
    </source>
</evidence>
<evidence type="ECO:0000259" key="1">
    <source>
        <dbReference type="Pfam" id="PF09345"/>
    </source>
</evidence>
<dbReference type="AlphaFoldDB" id="A0A0F6HCF3"/>
<dbReference type="Proteomes" id="UP000006324">
    <property type="component" value="Unassembled WGS sequence"/>
</dbReference>
<name>A0A0F6HCF3_LEPIR</name>
<feature type="domain" description="SiaC family regulatory phosphoprotein" evidence="1">
    <location>
        <begin position="6"/>
        <end position="123"/>
    </location>
</feature>
<proteinExistence type="predicted"/>
<dbReference type="Pfam" id="PF09345">
    <property type="entry name" value="SiaC"/>
    <property type="match status" value="1"/>
</dbReference>
<evidence type="ECO:0000313" key="2">
    <source>
        <dbReference type="EMBL" id="EKO25984.1"/>
    </source>
</evidence>
<comment type="caution">
    <text evidence="2">The sequence shown here is derived from an EMBL/GenBank/DDBJ whole genome shotgun (WGS) entry which is preliminary data.</text>
</comment>
<dbReference type="InterPro" id="IPR018530">
    <property type="entry name" value="SiaC"/>
</dbReference>
<protein>
    <submittedName>
        <fullName evidence="2">PF09345 domain protein</fullName>
    </submittedName>
</protein>
<dbReference type="RefSeq" id="WP_002119587.1">
    <property type="nucleotide sequence ID" value="NZ_AHNQ02000019.1"/>
</dbReference>
<gene>
    <name evidence="2" type="ORF">LEP1GSC104_1761</name>
</gene>